<keyword evidence="7" id="KW-1185">Reference proteome</keyword>
<dbReference type="GO" id="GO:0005634">
    <property type="term" value="C:nucleus"/>
    <property type="evidence" value="ECO:0007669"/>
    <property type="project" value="UniProtKB-SubCell"/>
</dbReference>
<dbReference type="SUPFAM" id="SSF46689">
    <property type="entry name" value="Homeodomain-like"/>
    <property type="match status" value="1"/>
</dbReference>
<dbReference type="EMBL" id="JABFUD020000005">
    <property type="protein sequence ID" value="KAI5079726.1"/>
    <property type="molecule type" value="Genomic_DNA"/>
</dbReference>
<evidence type="ECO:0000256" key="2">
    <source>
        <dbReference type="ARBA" id="ARBA00023015"/>
    </source>
</evidence>
<proteinExistence type="predicted"/>
<evidence type="ECO:0000313" key="7">
    <source>
        <dbReference type="Proteomes" id="UP000886520"/>
    </source>
</evidence>
<dbReference type="Proteomes" id="UP000886520">
    <property type="component" value="Chromosome 5"/>
</dbReference>
<reference evidence="6 7" key="1">
    <citation type="submission" date="2021-01" db="EMBL/GenBank/DDBJ databases">
        <title>Adiantum capillus-veneris genome.</title>
        <authorList>
            <person name="Fang Y."/>
            <person name="Liao Q."/>
        </authorList>
    </citation>
    <scope>NUCLEOTIDE SEQUENCE [LARGE SCALE GENOMIC DNA]</scope>
    <source>
        <strain evidence="6">H3</strain>
        <tissue evidence="6">Leaf</tissue>
    </source>
</reference>
<protein>
    <submittedName>
        <fullName evidence="6">Uncharacterized protein</fullName>
    </submittedName>
</protein>
<evidence type="ECO:0000256" key="3">
    <source>
        <dbReference type="ARBA" id="ARBA00023163"/>
    </source>
</evidence>
<dbReference type="InterPro" id="IPR006447">
    <property type="entry name" value="Myb_dom_plants"/>
</dbReference>
<dbReference type="Gene3D" id="1.10.10.60">
    <property type="entry name" value="Homeodomain-like"/>
    <property type="match status" value="1"/>
</dbReference>
<dbReference type="GO" id="GO:0006355">
    <property type="term" value="P:regulation of DNA-templated transcription"/>
    <property type="evidence" value="ECO:0007669"/>
    <property type="project" value="InterPro"/>
</dbReference>
<evidence type="ECO:0000256" key="4">
    <source>
        <dbReference type="ARBA" id="ARBA00023242"/>
    </source>
</evidence>
<evidence type="ECO:0000256" key="5">
    <source>
        <dbReference type="SAM" id="MobiDB-lite"/>
    </source>
</evidence>
<accession>A0A9D4V4N8</accession>
<evidence type="ECO:0000256" key="1">
    <source>
        <dbReference type="ARBA" id="ARBA00004123"/>
    </source>
</evidence>
<feature type="region of interest" description="Disordered" evidence="5">
    <location>
        <begin position="354"/>
        <end position="424"/>
    </location>
</feature>
<name>A0A9D4V4N8_ADICA</name>
<comment type="caution">
    <text evidence="6">The sequence shown here is derived from an EMBL/GenBank/DDBJ whole genome shotgun (WGS) entry which is preliminary data.</text>
</comment>
<dbReference type="InterPro" id="IPR009057">
    <property type="entry name" value="Homeodomain-like_sf"/>
</dbReference>
<dbReference type="InterPro" id="IPR044847">
    <property type="entry name" value="KAN_fam"/>
</dbReference>
<sequence length="686" mass="74569">MVSLSSRPPSSPGPDLSLHISLPCAKGASLEESRNDSWHSQEDLGFDLWKKRRHDSSNSSAAQSESSSNIGSDVTGEVMKKRHIQAQADATSTTNGLNSKHPVQSMLASSELFLARRPTLDDRCCTKDEGTILPNFSSFSLKSELSPLQYQLLNPNSINLSTSRTHTLMSLPQISKESSSMPPCIDGVSRSGRVDFINKSSNIINGVPTTGELAMPRRLFPVNRIDVRSTLESEKCKMLSHLANIGASHESQAEAKKPFHEPSFGATMATVQPSSSMQLSASSSSTGISTLFPQSSHLKEGQETRGAFGVDSINAQLIFSNFKEGLVECNIKGLSSCPSMQGFSMSKLSNPLTIDAKGPERGNISHVGHNIGTEKSISKESEDCSASNTSSMRPSPPSANGGSNFPSGSSSNGRITSGKRSMRAPRMRWTSHLHTHFVHAVEALGGHDRATPKSVLELMNVKDLTLAHVKSHLQMYRTVKTSDKSTLSGGFAEVFGSSFLRPSHEFVSHRGSQLGEATCLRSHNPFKCKEDQLSLINVGDTRAILGLTTSSRGSHTLLQDEVVNNGFWSTSTRMSWPPLKDMDVEGRMLKVEPRFRSQPSFVLQQRTFPSQYSHKPSLAECRLIVGGNGCVPSTSNKVEEEARKFEIMHEKVQSLLSPQQQAGVSVVPPNLELTLATTHELPLLKC</sequence>
<dbReference type="OrthoDB" id="551907at2759"/>
<feature type="compositionally biased region" description="Polar residues" evidence="5">
    <location>
        <begin position="384"/>
        <end position="393"/>
    </location>
</feature>
<keyword evidence="3" id="KW-0804">Transcription</keyword>
<keyword evidence="4" id="KW-0539">Nucleus</keyword>
<dbReference type="GO" id="GO:0010158">
    <property type="term" value="P:abaxial cell fate specification"/>
    <property type="evidence" value="ECO:0007669"/>
    <property type="project" value="InterPro"/>
</dbReference>
<feature type="compositionally biased region" description="Low complexity" evidence="5">
    <location>
        <begin position="398"/>
        <end position="413"/>
    </location>
</feature>
<feature type="region of interest" description="Disordered" evidence="5">
    <location>
        <begin position="1"/>
        <end position="20"/>
    </location>
</feature>
<evidence type="ECO:0000313" key="6">
    <source>
        <dbReference type="EMBL" id="KAI5079726.1"/>
    </source>
</evidence>
<dbReference type="AlphaFoldDB" id="A0A9D4V4N8"/>
<dbReference type="FunFam" id="1.10.10.60:FF:000002">
    <property type="entry name" value="Myb family transcription factor"/>
    <property type="match status" value="1"/>
</dbReference>
<dbReference type="GO" id="GO:0000976">
    <property type="term" value="F:transcription cis-regulatory region binding"/>
    <property type="evidence" value="ECO:0007669"/>
    <property type="project" value="InterPro"/>
</dbReference>
<dbReference type="NCBIfam" id="TIGR01557">
    <property type="entry name" value="myb_SHAQKYF"/>
    <property type="match status" value="1"/>
</dbReference>
<dbReference type="PANTHER" id="PTHR31496">
    <property type="entry name" value="TRANSCRIPTION FACTOR KAN2-RELATED"/>
    <property type="match status" value="1"/>
</dbReference>
<feature type="compositionally biased region" description="Low complexity" evidence="5">
    <location>
        <begin position="1"/>
        <end position="18"/>
    </location>
</feature>
<keyword evidence="2" id="KW-0805">Transcription regulation</keyword>
<gene>
    <name evidence="6" type="ORF">GOP47_0005205</name>
</gene>
<comment type="subcellular location">
    <subcellularLocation>
        <location evidence="1">Nucleus</location>
    </subcellularLocation>
</comment>
<organism evidence="6 7">
    <name type="scientific">Adiantum capillus-veneris</name>
    <name type="common">Maidenhair fern</name>
    <dbReference type="NCBI Taxonomy" id="13818"/>
    <lineage>
        <taxon>Eukaryota</taxon>
        <taxon>Viridiplantae</taxon>
        <taxon>Streptophyta</taxon>
        <taxon>Embryophyta</taxon>
        <taxon>Tracheophyta</taxon>
        <taxon>Polypodiopsida</taxon>
        <taxon>Polypodiidae</taxon>
        <taxon>Polypodiales</taxon>
        <taxon>Pteridineae</taxon>
        <taxon>Pteridaceae</taxon>
        <taxon>Vittarioideae</taxon>
        <taxon>Adiantum</taxon>
    </lineage>
</organism>
<dbReference type="PANTHER" id="PTHR31496:SF3">
    <property type="entry name" value="TRANSCRIPTION REPRESSOR KAN1"/>
    <property type="match status" value="1"/>
</dbReference>